<reference evidence="2 3" key="1">
    <citation type="journal article" date="2016" name="Nat. Commun.">
        <title>Ectomycorrhizal ecology is imprinted in the genome of the dominant symbiotic fungus Cenococcum geophilum.</title>
        <authorList>
            <consortium name="DOE Joint Genome Institute"/>
            <person name="Peter M."/>
            <person name="Kohler A."/>
            <person name="Ohm R.A."/>
            <person name="Kuo A."/>
            <person name="Krutzmann J."/>
            <person name="Morin E."/>
            <person name="Arend M."/>
            <person name="Barry K.W."/>
            <person name="Binder M."/>
            <person name="Choi C."/>
            <person name="Clum A."/>
            <person name="Copeland A."/>
            <person name="Grisel N."/>
            <person name="Haridas S."/>
            <person name="Kipfer T."/>
            <person name="LaButti K."/>
            <person name="Lindquist E."/>
            <person name="Lipzen A."/>
            <person name="Maire R."/>
            <person name="Meier B."/>
            <person name="Mihaltcheva S."/>
            <person name="Molinier V."/>
            <person name="Murat C."/>
            <person name="Poggeler S."/>
            <person name="Quandt C.A."/>
            <person name="Sperisen C."/>
            <person name="Tritt A."/>
            <person name="Tisserant E."/>
            <person name="Crous P.W."/>
            <person name="Henrissat B."/>
            <person name="Nehls U."/>
            <person name="Egli S."/>
            <person name="Spatafora J.W."/>
            <person name="Grigoriev I.V."/>
            <person name="Martin F.M."/>
        </authorList>
    </citation>
    <scope>NUCLEOTIDE SEQUENCE [LARGE SCALE GENOMIC DNA]</scope>
    <source>
        <strain evidence="2 3">CBS 459.81</strain>
    </source>
</reference>
<evidence type="ECO:0000313" key="3">
    <source>
        <dbReference type="Proteomes" id="UP000250266"/>
    </source>
</evidence>
<name>A0A8E2JFE4_9PEZI</name>
<evidence type="ECO:0000313" key="2">
    <source>
        <dbReference type="EMBL" id="OCK80519.1"/>
    </source>
</evidence>
<keyword evidence="3" id="KW-1185">Reference proteome</keyword>
<dbReference type="AlphaFoldDB" id="A0A8E2JFE4"/>
<evidence type="ECO:0000256" key="1">
    <source>
        <dbReference type="SAM" id="MobiDB-lite"/>
    </source>
</evidence>
<organism evidence="2 3">
    <name type="scientific">Lepidopterella palustris CBS 459.81</name>
    <dbReference type="NCBI Taxonomy" id="1314670"/>
    <lineage>
        <taxon>Eukaryota</taxon>
        <taxon>Fungi</taxon>
        <taxon>Dikarya</taxon>
        <taxon>Ascomycota</taxon>
        <taxon>Pezizomycotina</taxon>
        <taxon>Dothideomycetes</taxon>
        <taxon>Pleosporomycetidae</taxon>
        <taxon>Mytilinidiales</taxon>
        <taxon>Argynnaceae</taxon>
        <taxon>Lepidopterella</taxon>
    </lineage>
</organism>
<feature type="compositionally biased region" description="Basic and acidic residues" evidence="1">
    <location>
        <begin position="78"/>
        <end position="93"/>
    </location>
</feature>
<dbReference type="OrthoDB" id="3438962at2759"/>
<gene>
    <name evidence="2" type="ORF">K432DRAFT_352850</name>
</gene>
<sequence>MSGLDPTGPSQPTQSQAYTTAGNPATITPAEVSLASKTARANQYSEAVDQRVPQQQTSEDHATEVSLGRGVRGAGAGEETKGCTEEVGRHNELDAEQMAAPGEGRIRDAVAGDTSAQGRSGEQEDLAGDLDRKKAVQSPAREAMKQVRKENVDVGGILGQRGGPAMAVDQDSYPNTSD</sequence>
<feature type="compositionally biased region" description="Basic and acidic residues" evidence="1">
    <location>
        <begin position="142"/>
        <end position="152"/>
    </location>
</feature>
<dbReference type="EMBL" id="KV744956">
    <property type="protein sequence ID" value="OCK80519.1"/>
    <property type="molecule type" value="Genomic_DNA"/>
</dbReference>
<protein>
    <submittedName>
        <fullName evidence="2">Uncharacterized protein</fullName>
    </submittedName>
</protein>
<dbReference type="Proteomes" id="UP000250266">
    <property type="component" value="Unassembled WGS sequence"/>
</dbReference>
<proteinExistence type="predicted"/>
<feature type="compositionally biased region" description="Polar residues" evidence="1">
    <location>
        <begin position="35"/>
        <end position="45"/>
    </location>
</feature>
<feature type="compositionally biased region" description="Polar residues" evidence="1">
    <location>
        <begin position="8"/>
        <end position="26"/>
    </location>
</feature>
<feature type="region of interest" description="Disordered" evidence="1">
    <location>
        <begin position="1"/>
        <end position="178"/>
    </location>
</feature>
<accession>A0A8E2JFE4</accession>